<name>A0ABW5REI1_9BACL</name>
<gene>
    <name evidence="2" type="ORF">ACFSUC_16430</name>
</gene>
<reference evidence="3" key="1">
    <citation type="journal article" date="2019" name="Int. J. Syst. Evol. Microbiol.">
        <title>The Global Catalogue of Microorganisms (GCM) 10K type strain sequencing project: providing services to taxonomists for standard genome sequencing and annotation.</title>
        <authorList>
            <consortium name="The Broad Institute Genomics Platform"/>
            <consortium name="The Broad Institute Genome Sequencing Center for Infectious Disease"/>
            <person name="Wu L."/>
            <person name="Ma J."/>
        </authorList>
    </citation>
    <scope>NUCLEOTIDE SEQUENCE [LARGE SCALE GENOMIC DNA]</scope>
    <source>
        <strain evidence="3">KCTC 33676</strain>
    </source>
</reference>
<dbReference type="Gene3D" id="3.40.50.2300">
    <property type="match status" value="2"/>
</dbReference>
<dbReference type="PANTHER" id="PTHR35271">
    <property type="entry name" value="ABC TRANSPORTER, SUBSTRATE-BINDING LIPOPROTEIN-RELATED"/>
    <property type="match status" value="1"/>
</dbReference>
<dbReference type="Pfam" id="PF04392">
    <property type="entry name" value="ABC_sub_bind"/>
    <property type="match status" value="1"/>
</dbReference>
<keyword evidence="3" id="KW-1185">Reference proteome</keyword>
<dbReference type="SUPFAM" id="SSF53822">
    <property type="entry name" value="Periplasmic binding protein-like I"/>
    <property type="match status" value="1"/>
</dbReference>
<dbReference type="Proteomes" id="UP001597497">
    <property type="component" value="Unassembled WGS sequence"/>
</dbReference>
<feature type="chain" id="PRO_5047306006" evidence="1">
    <location>
        <begin position="23"/>
        <end position="341"/>
    </location>
</feature>
<dbReference type="CDD" id="cd06325">
    <property type="entry name" value="PBP1_ABC_unchar_transporter"/>
    <property type="match status" value="1"/>
</dbReference>
<comment type="caution">
    <text evidence="2">The sequence shown here is derived from an EMBL/GenBank/DDBJ whole genome shotgun (WGS) entry which is preliminary data.</text>
</comment>
<evidence type="ECO:0000313" key="3">
    <source>
        <dbReference type="Proteomes" id="UP001597497"/>
    </source>
</evidence>
<organism evidence="2 3">
    <name type="scientific">Marinicrinis sediminis</name>
    <dbReference type="NCBI Taxonomy" id="1652465"/>
    <lineage>
        <taxon>Bacteria</taxon>
        <taxon>Bacillati</taxon>
        <taxon>Bacillota</taxon>
        <taxon>Bacilli</taxon>
        <taxon>Bacillales</taxon>
        <taxon>Paenibacillaceae</taxon>
    </lineage>
</organism>
<dbReference type="PROSITE" id="PS51257">
    <property type="entry name" value="PROKAR_LIPOPROTEIN"/>
    <property type="match status" value="1"/>
</dbReference>
<feature type="signal peptide" evidence="1">
    <location>
        <begin position="1"/>
        <end position="22"/>
    </location>
</feature>
<sequence length="341" mass="36554">MKRRTKYGWLLLVIIASMMVTACGSNNGNGNEDAGGEAAKTMEIGIIQLVEHPSLDAAREGFEAALEDAGYKDGAEIKIDFQNAQGDPTNNVTIAQKFAADDKDLVLAIATSSAQAVKKMVDNAPILFTAITDPLGSNLVGDLEAPEGSITGMSDTHQNEIEEMMTFIAENVPSVKTVGIVFNEGEQNSVVAVERVEQSLEQLGIELKTASVVNSSEVKQAAESLASKVDAFYVPKDNVVVAGLEALLKVAGDEDLPVFAGEKNSVERGAFASFSIDYFDIGYETGKMAVEILKNGKQPADLPVRFPEKLDLVLNLKAAEEQGIEVSKELLDKVEEENLIK</sequence>
<dbReference type="InterPro" id="IPR028082">
    <property type="entry name" value="Peripla_BP_I"/>
</dbReference>
<dbReference type="EMBL" id="JBHUMM010000043">
    <property type="protein sequence ID" value="MFD2673160.1"/>
    <property type="molecule type" value="Genomic_DNA"/>
</dbReference>
<accession>A0ABW5REI1</accession>
<evidence type="ECO:0000256" key="1">
    <source>
        <dbReference type="SAM" id="SignalP"/>
    </source>
</evidence>
<protein>
    <submittedName>
        <fullName evidence="2">ABC transporter substrate-binding protein</fullName>
    </submittedName>
</protein>
<keyword evidence="1" id="KW-0732">Signal</keyword>
<evidence type="ECO:0000313" key="2">
    <source>
        <dbReference type="EMBL" id="MFD2673160.1"/>
    </source>
</evidence>
<dbReference type="PANTHER" id="PTHR35271:SF1">
    <property type="entry name" value="ABC TRANSPORTER, SUBSTRATE-BINDING LIPOPROTEIN"/>
    <property type="match status" value="1"/>
</dbReference>
<proteinExistence type="predicted"/>
<dbReference type="InterPro" id="IPR007487">
    <property type="entry name" value="ABC_transpt-TYRBP-like"/>
</dbReference>
<dbReference type="RefSeq" id="WP_379930717.1">
    <property type="nucleotide sequence ID" value="NZ_JBHUMM010000043.1"/>
</dbReference>